<reference evidence="4 5" key="1">
    <citation type="submission" date="2018-06" db="EMBL/GenBank/DDBJ databases">
        <authorList>
            <consortium name="Pathogen Informatics"/>
            <person name="Doyle S."/>
        </authorList>
    </citation>
    <scope>NUCLEOTIDE SEQUENCE [LARGE SCALE GENOMIC DNA]</scope>
    <source>
        <strain evidence="4 5">NCTC10376</strain>
    </source>
</reference>
<sequence>MRAIENGLFKFLQKSAQFIIPIYQRQYSWTDTQCDQLWKDIIRAGTTNLEAHFIGSVVYVERGLYRHSDVPQLLIIDGQQRLTSTTLLIAALAAELKLRQTLQTEAVIDSTNYKKLKKNYLCNDAEDGDLFYKLQLTKADDPQLRSIIDGEKIEDMRSSSRIIQNYLFFSGRLQRCTNEQLAQIYLGLQKLLIVDIALDRERDNPQLIFESLNSTGLDLSQSDLIRNYVLMRLDRKSQEHLYNKYWYPMEQDFGNGEYSWLFNQFIRDYLTLKTNKPPRLGDVYEAFKKYVDSSNLDIENVIADVRQQAKFYICFALEKEKEPALLEAFQDLNAYKVDVSYPLILGLYQDYDSSILHLDEFVECVRLVESYVFRRYVCDIPTNSLNKTFAGFSRLLRKERYLESFKAELLKLTSYRRFPSDTEFSHSLRYKDMYNVRSRAYWLRRLENFGKKERISVENYTIEHVLPQNKKLSVQWQKALGDEWKSIQEELVHTIGNLTLTGYNSELSDKFYTDKRDMNGGFAHSPLMLNQSLREHSTWNKDKILERSSLLAGKMQQVWRYPELAETIFQAYQSIEVRRSSYTLEDHPYIAIGASKDLYQAFRKEVLALDENVEEEFLKLYVAFKLDTNIVDVIPQVSGLLLSLNCKYTDIYDPKGICNDMTNIGHWGNGDVELRINNVSDISYAIQLIRQVIDMQIEG</sequence>
<dbReference type="RefSeq" id="WP_036934823.1">
    <property type="nucleotide sequence ID" value="NZ_JALMET010000004.1"/>
</dbReference>
<evidence type="ECO:0000313" key="4">
    <source>
        <dbReference type="EMBL" id="SUC17031.1"/>
    </source>
</evidence>
<dbReference type="EMBL" id="UGTW01000001">
    <property type="protein sequence ID" value="SUC17031.1"/>
    <property type="molecule type" value="Genomic_DNA"/>
</dbReference>
<evidence type="ECO:0000259" key="2">
    <source>
        <dbReference type="Pfam" id="PF07510"/>
    </source>
</evidence>
<dbReference type="Pfam" id="PF07510">
    <property type="entry name" value="GmrSD_C"/>
    <property type="match status" value="1"/>
</dbReference>
<evidence type="ECO:0000313" key="5">
    <source>
        <dbReference type="Proteomes" id="UP000254331"/>
    </source>
</evidence>
<dbReference type="OrthoDB" id="9798761at2"/>
<dbReference type="Pfam" id="PF03235">
    <property type="entry name" value="GmrSD_N"/>
    <property type="match status" value="1"/>
</dbReference>
<dbReference type="PANTHER" id="PTHR35149:SF2">
    <property type="entry name" value="DUF262 DOMAIN-CONTAINING PROTEIN"/>
    <property type="match status" value="1"/>
</dbReference>
<dbReference type="InterPro" id="IPR043714">
    <property type="entry name" value="DUF5655"/>
</dbReference>
<evidence type="ECO:0000259" key="3">
    <source>
        <dbReference type="Pfam" id="PF18899"/>
    </source>
</evidence>
<dbReference type="InterPro" id="IPR004919">
    <property type="entry name" value="GmrSD_N"/>
</dbReference>
<feature type="domain" description="DUF5655" evidence="3">
    <location>
        <begin position="595"/>
        <end position="690"/>
    </location>
</feature>
<feature type="domain" description="GmrSD restriction endonucleases C-terminal" evidence="2">
    <location>
        <begin position="419"/>
        <end position="552"/>
    </location>
</feature>
<dbReference type="AlphaFoldDB" id="A0A379FBV1"/>
<dbReference type="InterPro" id="IPR011089">
    <property type="entry name" value="GmrSD_C"/>
</dbReference>
<organism evidence="4 5">
    <name type="scientific">Proteus vulgaris</name>
    <dbReference type="NCBI Taxonomy" id="585"/>
    <lineage>
        <taxon>Bacteria</taxon>
        <taxon>Pseudomonadati</taxon>
        <taxon>Pseudomonadota</taxon>
        <taxon>Gammaproteobacteria</taxon>
        <taxon>Enterobacterales</taxon>
        <taxon>Morganellaceae</taxon>
        <taxon>Proteus</taxon>
    </lineage>
</organism>
<evidence type="ECO:0000259" key="1">
    <source>
        <dbReference type="Pfam" id="PF03235"/>
    </source>
</evidence>
<dbReference type="Proteomes" id="UP000254331">
    <property type="component" value="Unassembled WGS sequence"/>
</dbReference>
<name>A0A379FBV1_PROVU</name>
<protein>
    <submittedName>
        <fullName evidence="4">Uncharacterized conserved protein</fullName>
    </submittedName>
</protein>
<accession>A0A379FBV1</accession>
<proteinExistence type="predicted"/>
<dbReference type="PANTHER" id="PTHR35149">
    <property type="entry name" value="SLL5132 PROTEIN"/>
    <property type="match status" value="1"/>
</dbReference>
<dbReference type="Pfam" id="PF18899">
    <property type="entry name" value="DUF5655"/>
    <property type="match status" value="1"/>
</dbReference>
<feature type="domain" description="GmrSD restriction endonucleases N-terminal" evidence="1">
    <location>
        <begin position="10"/>
        <end position="229"/>
    </location>
</feature>
<gene>
    <name evidence="4" type="ORF">NCTC10376_02951</name>
</gene>